<evidence type="ECO:0000256" key="1">
    <source>
        <dbReference type="SAM" id="MobiDB-lite"/>
    </source>
</evidence>
<evidence type="ECO:0000313" key="3">
    <source>
        <dbReference type="Proteomes" id="UP001218170"/>
    </source>
</evidence>
<evidence type="ECO:0000313" key="2">
    <source>
        <dbReference type="EMBL" id="MDD7962427.1"/>
    </source>
</evidence>
<protein>
    <recommendedName>
        <fullName evidence="4">Nuclear transport factor 2 family protein</fullName>
    </recommendedName>
</protein>
<organism evidence="2 3">
    <name type="scientific">Microbacterium thalli</name>
    <dbReference type="NCBI Taxonomy" id="3027921"/>
    <lineage>
        <taxon>Bacteria</taxon>
        <taxon>Bacillati</taxon>
        <taxon>Actinomycetota</taxon>
        <taxon>Actinomycetes</taxon>
        <taxon>Micrococcales</taxon>
        <taxon>Microbacteriaceae</taxon>
        <taxon>Microbacterium</taxon>
    </lineage>
</organism>
<accession>A0ABT5SI27</accession>
<proteinExistence type="predicted"/>
<keyword evidence="3" id="KW-1185">Reference proteome</keyword>
<feature type="region of interest" description="Disordered" evidence="1">
    <location>
        <begin position="58"/>
        <end position="77"/>
    </location>
</feature>
<gene>
    <name evidence="2" type="ORF">PUW80_08680</name>
</gene>
<dbReference type="EMBL" id="JAQZCI010000002">
    <property type="protein sequence ID" value="MDD7962427.1"/>
    <property type="molecule type" value="Genomic_DNA"/>
</dbReference>
<comment type="caution">
    <text evidence="2">The sequence shown here is derived from an EMBL/GenBank/DDBJ whole genome shotgun (WGS) entry which is preliminary data.</text>
</comment>
<feature type="compositionally biased region" description="Low complexity" evidence="1">
    <location>
        <begin position="58"/>
        <end position="75"/>
    </location>
</feature>
<evidence type="ECO:0008006" key="4">
    <source>
        <dbReference type="Google" id="ProtNLM"/>
    </source>
</evidence>
<reference evidence="2 3" key="1">
    <citation type="submission" date="2023-02" db="EMBL/GenBank/DDBJ databases">
        <title>Study of novel species of the Microbacterium genus.</title>
        <authorList>
            <person name="Arroyo-Herrera I."/>
            <person name="Roman-Ponce B."/>
            <person name="Vasquez-Murrieta M.S."/>
        </authorList>
    </citation>
    <scope>NUCLEOTIDE SEQUENCE [LARGE SCALE GENOMIC DNA]</scope>
    <source>
        <strain evidence="2 3">NE1TT3</strain>
    </source>
</reference>
<dbReference type="RefSeq" id="WP_274264458.1">
    <property type="nucleotide sequence ID" value="NZ_JAQZCI010000002.1"/>
</dbReference>
<name>A0ABT5SI27_9MICO</name>
<sequence>MTLPRIRISHPTSLGVHLWTTRTHSPDAGYRRAMLVRHRLAALLLASVLLTAGCSDPAPAASPTAPPRTAAPTETASDEAVFREAEAAYRAYVDALNAVDLADPATFEPVFALTTGELAESDQQGLVKYHAEGTRVSGASRIQSMLPLRRTTSESVQLAVCLDVSGVTVRDAAGNSLVSPDRVRVQSLMVTVNNLGLGSRGLVSQVEGRDGPPAC</sequence>
<dbReference type="Proteomes" id="UP001218170">
    <property type="component" value="Unassembled WGS sequence"/>
</dbReference>